<evidence type="ECO:0000313" key="8">
    <source>
        <dbReference type="Proteomes" id="UP000807850"/>
    </source>
</evidence>
<dbReference type="SUPFAM" id="SSF46689">
    <property type="entry name" value="Homeodomain-like"/>
    <property type="match status" value="1"/>
</dbReference>
<feature type="region of interest" description="Disordered" evidence="5">
    <location>
        <begin position="296"/>
        <end position="322"/>
    </location>
</feature>
<evidence type="ECO:0000256" key="3">
    <source>
        <dbReference type="ARBA" id="ARBA00023015"/>
    </source>
</evidence>
<dbReference type="GO" id="GO:0006355">
    <property type="term" value="P:regulation of DNA-templated transcription"/>
    <property type="evidence" value="ECO:0007669"/>
    <property type="project" value="InterPro"/>
</dbReference>
<proteinExistence type="predicted"/>
<dbReference type="PROSITE" id="PS00688">
    <property type="entry name" value="SIGMA54_INTERACT_3"/>
    <property type="match status" value="1"/>
</dbReference>
<sequence>MALANLGRVERAFCRWAAAEEAAAESARVFEEYGNRKEVSVAKRVIGILRWKRGRLDEAGAMAAACIDEARQLGSPLHEWFSSLLKGMIELHRGGFESASKLFTSGPGWEIPRAESRPSLLTTEFIGDIHLEQGHGEEALKHYDEVWPKALALVPKGDIVAELRRRRAECYYLMGRHQEAYDEAKTGLEHCRELGDRYEEAATYRVLALTAAALGRTGEAKRWFDQGFAYYDDIETPYEWGKLWLAYGDWISGPHAAEYADASGAREAYLAARDHFERMGAEAKLAEARSRLARFAESPTPVPPTAASELERPRRRPRGSAELDRRSAWARETFGFVTRNKMVLDLLEDVAKLASASSPMLILGESGTGKDLIAHGVHKLSRRAGAFVPINCATLPREVIESELFGHVQGAFTGANREKTGLLEACDGGTVFLDEIAEMSIELQSRLLRFLETGEIRRVGANKTLDVDTLVVAATNRERASLEKGAGFRPDLYYRLAHAVVVLPPLRRRGEDIDLLVGHFFDDACLEQGKRVRLSAGARNRLVAHPWPGNVRQLRAVLRRMVILTAADHEISPDAVHLDDTDVASSLSEELEQAERRRMVEALSQSAGSRSDAAKALGMARTTFVTKMKRYGIR</sequence>
<dbReference type="SUPFAM" id="SSF52540">
    <property type="entry name" value="P-loop containing nucleoside triphosphate hydrolases"/>
    <property type="match status" value="1"/>
</dbReference>
<dbReference type="InterPro" id="IPR058031">
    <property type="entry name" value="AAA_lid_NorR"/>
</dbReference>
<dbReference type="Gene3D" id="3.40.50.300">
    <property type="entry name" value="P-loop containing nucleotide triphosphate hydrolases"/>
    <property type="match status" value="1"/>
</dbReference>
<dbReference type="SMART" id="SM00382">
    <property type="entry name" value="AAA"/>
    <property type="match status" value="1"/>
</dbReference>
<dbReference type="CDD" id="cd00009">
    <property type="entry name" value="AAA"/>
    <property type="match status" value="1"/>
</dbReference>
<dbReference type="InterPro" id="IPR002197">
    <property type="entry name" value="HTH_Fis"/>
</dbReference>
<keyword evidence="1" id="KW-0547">Nucleotide-binding</keyword>
<accession>A0A9D6QJN3</accession>
<name>A0A9D6QJN3_UNCEI</name>
<dbReference type="Proteomes" id="UP000807850">
    <property type="component" value="Unassembled WGS sequence"/>
</dbReference>
<dbReference type="Pfam" id="PF25601">
    <property type="entry name" value="AAA_lid_14"/>
    <property type="match status" value="1"/>
</dbReference>
<evidence type="ECO:0000256" key="4">
    <source>
        <dbReference type="ARBA" id="ARBA00023163"/>
    </source>
</evidence>
<dbReference type="InterPro" id="IPR011990">
    <property type="entry name" value="TPR-like_helical_dom_sf"/>
</dbReference>
<dbReference type="InterPro" id="IPR003593">
    <property type="entry name" value="AAA+_ATPase"/>
</dbReference>
<dbReference type="InterPro" id="IPR009057">
    <property type="entry name" value="Homeodomain-like_sf"/>
</dbReference>
<dbReference type="Pfam" id="PF02954">
    <property type="entry name" value="HTH_8"/>
    <property type="match status" value="1"/>
</dbReference>
<dbReference type="SUPFAM" id="SSF48452">
    <property type="entry name" value="TPR-like"/>
    <property type="match status" value="2"/>
</dbReference>
<gene>
    <name evidence="7" type="ORF">HY076_03635</name>
</gene>
<evidence type="ECO:0000256" key="1">
    <source>
        <dbReference type="ARBA" id="ARBA00022741"/>
    </source>
</evidence>
<feature type="domain" description="Sigma-54 factor interaction" evidence="6">
    <location>
        <begin position="336"/>
        <end position="563"/>
    </location>
</feature>
<dbReference type="Gene3D" id="1.25.40.10">
    <property type="entry name" value="Tetratricopeptide repeat domain"/>
    <property type="match status" value="2"/>
</dbReference>
<keyword evidence="3" id="KW-0805">Transcription regulation</keyword>
<evidence type="ECO:0000259" key="6">
    <source>
        <dbReference type="PROSITE" id="PS50045"/>
    </source>
</evidence>
<dbReference type="InterPro" id="IPR025662">
    <property type="entry name" value="Sigma_54_int_dom_ATP-bd_1"/>
</dbReference>
<dbReference type="InterPro" id="IPR025944">
    <property type="entry name" value="Sigma_54_int_dom_CS"/>
</dbReference>
<comment type="caution">
    <text evidence="7">The sequence shown here is derived from an EMBL/GenBank/DDBJ whole genome shotgun (WGS) entry which is preliminary data.</text>
</comment>
<dbReference type="PANTHER" id="PTHR32071:SF122">
    <property type="entry name" value="SIGMA FACTOR"/>
    <property type="match status" value="1"/>
</dbReference>
<evidence type="ECO:0000256" key="2">
    <source>
        <dbReference type="ARBA" id="ARBA00022840"/>
    </source>
</evidence>
<dbReference type="Gene3D" id="1.10.10.60">
    <property type="entry name" value="Homeodomain-like"/>
    <property type="match status" value="1"/>
</dbReference>
<dbReference type="Pfam" id="PF00158">
    <property type="entry name" value="Sigma54_activat"/>
    <property type="match status" value="1"/>
</dbReference>
<reference evidence="7" key="1">
    <citation type="submission" date="2020-07" db="EMBL/GenBank/DDBJ databases">
        <title>Huge and variable diversity of episymbiotic CPR bacteria and DPANN archaea in groundwater ecosystems.</title>
        <authorList>
            <person name="He C.Y."/>
            <person name="Keren R."/>
            <person name="Whittaker M."/>
            <person name="Farag I.F."/>
            <person name="Doudna J."/>
            <person name="Cate J.H.D."/>
            <person name="Banfield J.F."/>
        </authorList>
    </citation>
    <scope>NUCLEOTIDE SEQUENCE</scope>
    <source>
        <strain evidence="7">NC_groundwater_928_Pr1_S-0.2um_72_17</strain>
    </source>
</reference>
<dbReference type="GO" id="GO:0043565">
    <property type="term" value="F:sequence-specific DNA binding"/>
    <property type="evidence" value="ECO:0007669"/>
    <property type="project" value="InterPro"/>
</dbReference>
<dbReference type="Gene3D" id="1.10.8.60">
    <property type="match status" value="1"/>
</dbReference>
<evidence type="ECO:0000256" key="5">
    <source>
        <dbReference type="SAM" id="MobiDB-lite"/>
    </source>
</evidence>
<dbReference type="PRINTS" id="PR01590">
    <property type="entry name" value="HTHFIS"/>
</dbReference>
<evidence type="ECO:0000313" key="7">
    <source>
        <dbReference type="EMBL" id="MBI3539346.1"/>
    </source>
</evidence>
<dbReference type="PROSITE" id="PS50045">
    <property type="entry name" value="SIGMA54_INTERACT_4"/>
    <property type="match status" value="1"/>
</dbReference>
<dbReference type="GO" id="GO:0005524">
    <property type="term" value="F:ATP binding"/>
    <property type="evidence" value="ECO:0007669"/>
    <property type="project" value="UniProtKB-KW"/>
</dbReference>
<dbReference type="FunFam" id="3.40.50.300:FF:000006">
    <property type="entry name" value="DNA-binding transcriptional regulator NtrC"/>
    <property type="match status" value="1"/>
</dbReference>
<dbReference type="Pfam" id="PF13424">
    <property type="entry name" value="TPR_12"/>
    <property type="match status" value="1"/>
</dbReference>
<dbReference type="InterPro" id="IPR027417">
    <property type="entry name" value="P-loop_NTPase"/>
</dbReference>
<dbReference type="PROSITE" id="PS00675">
    <property type="entry name" value="SIGMA54_INTERACT_1"/>
    <property type="match status" value="1"/>
</dbReference>
<keyword evidence="2" id="KW-0067">ATP-binding</keyword>
<dbReference type="AlphaFoldDB" id="A0A9D6QJN3"/>
<keyword evidence="4" id="KW-0804">Transcription</keyword>
<protein>
    <submittedName>
        <fullName evidence="7">Sigma 54-interacting transcriptional regulator</fullName>
    </submittedName>
</protein>
<dbReference type="EMBL" id="JACQAY010000108">
    <property type="protein sequence ID" value="MBI3539346.1"/>
    <property type="molecule type" value="Genomic_DNA"/>
</dbReference>
<organism evidence="7 8">
    <name type="scientific">Eiseniibacteriota bacterium</name>
    <dbReference type="NCBI Taxonomy" id="2212470"/>
    <lineage>
        <taxon>Bacteria</taxon>
        <taxon>Candidatus Eiseniibacteriota</taxon>
    </lineage>
</organism>
<dbReference type="InterPro" id="IPR002078">
    <property type="entry name" value="Sigma_54_int"/>
</dbReference>
<dbReference type="PANTHER" id="PTHR32071">
    <property type="entry name" value="TRANSCRIPTIONAL REGULATORY PROTEIN"/>
    <property type="match status" value="1"/>
</dbReference>